<protein>
    <recommendedName>
        <fullName evidence="3">Winged helix-turn-helix transcriptional regulator</fullName>
    </recommendedName>
</protein>
<dbReference type="Pfam" id="PF16264">
    <property type="entry name" value="SatD"/>
    <property type="match status" value="1"/>
</dbReference>
<proteinExistence type="predicted"/>
<dbReference type="AlphaFoldDB" id="A0A239WPK1"/>
<name>A0A239WPK1_9FLAO</name>
<evidence type="ECO:0000313" key="2">
    <source>
        <dbReference type="Proteomes" id="UP000215196"/>
    </source>
</evidence>
<gene>
    <name evidence="1" type="ORF">SAMEA4412677_00465</name>
</gene>
<accession>A0A239WPK1</accession>
<keyword evidence="2" id="KW-1185">Reference proteome</keyword>
<dbReference type="Proteomes" id="UP000215196">
    <property type="component" value="Chromosome 1"/>
</dbReference>
<organism evidence="1 2">
    <name type="scientific">Chryseobacterium taklimakanense</name>
    <dbReference type="NCBI Taxonomy" id="536441"/>
    <lineage>
        <taxon>Bacteria</taxon>
        <taxon>Pseudomonadati</taxon>
        <taxon>Bacteroidota</taxon>
        <taxon>Flavobacteriia</taxon>
        <taxon>Flavobacteriales</taxon>
        <taxon>Weeksellaceae</taxon>
        <taxon>Chryseobacterium group</taxon>
        <taxon>Chryseobacterium</taxon>
    </lineage>
</organism>
<sequence length="201" mass="22800">MIAVITGDIINSENSNSEIWLDSLKKILMNWGKTPEKWEVYRGDEFQIKCDIDEVFKIFLAIKSLIKCNESLDVRMAIGIGEENFSSEKITESNGSAYVNSGRLLNDIKSDGKTLAIKTPKDSVDQDLNIVFKWSSIDFDSWTPAVAEIIHIFIMNSGITQEDIAKKLNITQSSVSQRLKRANLDLITETDKYFRKKIAEL</sequence>
<dbReference type="RefSeq" id="WP_095070010.1">
    <property type="nucleotide sequence ID" value="NZ_LT906465.1"/>
</dbReference>
<dbReference type="InterPro" id="IPR010982">
    <property type="entry name" value="Lambda_DNA-bd_dom_sf"/>
</dbReference>
<reference evidence="1 2" key="1">
    <citation type="submission" date="2017-06" db="EMBL/GenBank/DDBJ databases">
        <authorList>
            <consortium name="Pathogen Informatics"/>
        </authorList>
    </citation>
    <scope>NUCLEOTIDE SEQUENCE [LARGE SCALE GENOMIC DNA]</scope>
    <source>
        <strain evidence="1 2">NCTC13490</strain>
    </source>
</reference>
<dbReference type="EMBL" id="LT906465">
    <property type="protein sequence ID" value="SNV35853.1"/>
    <property type="molecule type" value="Genomic_DNA"/>
</dbReference>
<dbReference type="GO" id="GO:0003677">
    <property type="term" value="F:DNA binding"/>
    <property type="evidence" value="ECO:0007669"/>
    <property type="project" value="InterPro"/>
</dbReference>
<dbReference type="KEGG" id="ctak:4412677_00465"/>
<dbReference type="Gene3D" id="1.10.10.60">
    <property type="entry name" value="Homeodomain-like"/>
    <property type="match status" value="1"/>
</dbReference>
<dbReference type="InterPro" id="IPR032580">
    <property type="entry name" value="SatD"/>
</dbReference>
<dbReference type="SUPFAM" id="SSF47413">
    <property type="entry name" value="lambda repressor-like DNA-binding domains"/>
    <property type="match status" value="1"/>
</dbReference>
<evidence type="ECO:0000313" key="1">
    <source>
        <dbReference type="EMBL" id="SNV35853.1"/>
    </source>
</evidence>
<evidence type="ECO:0008006" key="3">
    <source>
        <dbReference type="Google" id="ProtNLM"/>
    </source>
</evidence>